<gene>
    <name evidence="11" type="ORF">Oscil6304_4299</name>
</gene>
<dbReference type="OrthoDB" id="9772100at2"/>
<evidence type="ECO:0000256" key="1">
    <source>
        <dbReference type="ARBA" id="ARBA00012513"/>
    </source>
</evidence>
<evidence type="ECO:0000259" key="10">
    <source>
        <dbReference type="PROSITE" id="PS50011"/>
    </source>
</evidence>
<feature type="domain" description="Protein kinase" evidence="10">
    <location>
        <begin position="12"/>
        <end position="281"/>
    </location>
</feature>
<keyword evidence="5 11" id="KW-0418">Kinase</keyword>
<dbReference type="InParanoid" id="K9TMR7"/>
<feature type="transmembrane region" description="Helical" evidence="9">
    <location>
        <begin position="339"/>
        <end position="358"/>
    </location>
</feature>
<evidence type="ECO:0000256" key="2">
    <source>
        <dbReference type="ARBA" id="ARBA00022527"/>
    </source>
</evidence>
<dbReference type="AlphaFoldDB" id="K9TMR7"/>
<comment type="catalytic activity">
    <reaction evidence="7">
        <text>L-threonyl-[protein] + ATP = O-phospho-L-threonyl-[protein] + ADP + H(+)</text>
        <dbReference type="Rhea" id="RHEA:46608"/>
        <dbReference type="Rhea" id="RHEA-COMP:11060"/>
        <dbReference type="Rhea" id="RHEA-COMP:11605"/>
        <dbReference type="ChEBI" id="CHEBI:15378"/>
        <dbReference type="ChEBI" id="CHEBI:30013"/>
        <dbReference type="ChEBI" id="CHEBI:30616"/>
        <dbReference type="ChEBI" id="CHEBI:61977"/>
        <dbReference type="ChEBI" id="CHEBI:456216"/>
        <dbReference type="EC" id="2.7.11.1"/>
    </reaction>
</comment>
<keyword evidence="6" id="KW-0067">ATP-binding</keyword>
<keyword evidence="2 11" id="KW-0723">Serine/threonine-protein kinase</keyword>
<evidence type="ECO:0000313" key="11">
    <source>
        <dbReference type="EMBL" id="AFY83825.1"/>
    </source>
</evidence>
<dbReference type="Pfam" id="PF00069">
    <property type="entry name" value="Pkinase"/>
    <property type="match status" value="1"/>
</dbReference>
<accession>K9TMR7</accession>
<proteinExistence type="predicted"/>
<keyword evidence="9" id="KW-0472">Membrane</keyword>
<dbReference type="InterPro" id="IPR011990">
    <property type="entry name" value="TPR-like_helical_dom_sf"/>
</dbReference>
<keyword evidence="9" id="KW-1133">Transmembrane helix</keyword>
<dbReference type="PATRIC" id="fig|56110.3.peg.5211"/>
<dbReference type="PROSITE" id="PS00108">
    <property type="entry name" value="PROTEIN_KINASE_ST"/>
    <property type="match status" value="1"/>
</dbReference>
<dbReference type="HOGENOM" id="CLU_033884_0_0_3"/>
<dbReference type="InterPro" id="IPR019734">
    <property type="entry name" value="TPR_rpt"/>
</dbReference>
<keyword evidence="9" id="KW-0812">Transmembrane</keyword>
<evidence type="ECO:0000256" key="6">
    <source>
        <dbReference type="ARBA" id="ARBA00022840"/>
    </source>
</evidence>
<dbReference type="Gene3D" id="1.25.40.10">
    <property type="entry name" value="Tetratricopeptide repeat domain"/>
    <property type="match status" value="2"/>
</dbReference>
<dbReference type="eggNOG" id="COG0515">
    <property type="taxonomic scope" value="Bacteria"/>
</dbReference>
<dbReference type="EC" id="2.7.11.1" evidence="1"/>
<dbReference type="PANTHER" id="PTHR24363">
    <property type="entry name" value="SERINE/THREONINE PROTEIN KINASE"/>
    <property type="match status" value="1"/>
</dbReference>
<dbReference type="Proteomes" id="UP000010367">
    <property type="component" value="Chromosome"/>
</dbReference>
<comment type="catalytic activity">
    <reaction evidence="8">
        <text>L-seryl-[protein] + ATP = O-phospho-L-seryl-[protein] + ADP + H(+)</text>
        <dbReference type="Rhea" id="RHEA:17989"/>
        <dbReference type="Rhea" id="RHEA-COMP:9863"/>
        <dbReference type="Rhea" id="RHEA-COMP:11604"/>
        <dbReference type="ChEBI" id="CHEBI:15378"/>
        <dbReference type="ChEBI" id="CHEBI:29999"/>
        <dbReference type="ChEBI" id="CHEBI:30616"/>
        <dbReference type="ChEBI" id="CHEBI:83421"/>
        <dbReference type="ChEBI" id="CHEBI:456216"/>
        <dbReference type="EC" id="2.7.11.1"/>
    </reaction>
</comment>
<dbReference type="Gene3D" id="1.10.510.10">
    <property type="entry name" value="Transferase(Phosphotransferase) domain 1"/>
    <property type="match status" value="1"/>
</dbReference>
<keyword evidence="4" id="KW-0547">Nucleotide-binding</keyword>
<evidence type="ECO:0000256" key="8">
    <source>
        <dbReference type="ARBA" id="ARBA00048679"/>
    </source>
</evidence>
<dbReference type="PANTHER" id="PTHR24363:SF0">
    <property type="entry name" value="SERINE_THREONINE KINASE LIKE DOMAIN CONTAINING 1"/>
    <property type="match status" value="1"/>
</dbReference>
<protein>
    <recommendedName>
        <fullName evidence="1">non-specific serine/threonine protein kinase</fullName>
        <ecNumber evidence="1">2.7.11.1</ecNumber>
    </recommendedName>
</protein>
<dbReference type="InterPro" id="IPR011009">
    <property type="entry name" value="Kinase-like_dom_sf"/>
</dbReference>
<keyword evidence="3" id="KW-0808">Transferase</keyword>
<evidence type="ECO:0000313" key="12">
    <source>
        <dbReference type="Proteomes" id="UP000010367"/>
    </source>
</evidence>
<evidence type="ECO:0000256" key="9">
    <source>
        <dbReference type="SAM" id="Phobius"/>
    </source>
</evidence>
<dbReference type="STRING" id="56110.Oscil6304_4299"/>
<dbReference type="InterPro" id="IPR008271">
    <property type="entry name" value="Ser/Thr_kinase_AS"/>
</dbReference>
<dbReference type="EMBL" id="CP003607">
    <property type="protein sequence ID" value="AFY83825.1"/>
    <property type="molecule type" value="Genomic_DNA"/>
</dbReference>
<dbReference type="SMART" id="SM00028">
    <property type="entry name" value="TPR"/>
    <property type="match status" value="3"/>
</dbReference>
<organism evidence="11 12">
    <name type="scientific">Oscillatoria acuminata PCC 6304</name>
    <dbReference type="NCBI Taxonomy" id="56110"/>
    <lineage>
        <taxon>Bacteria</taxon>
        <taxon>Bacillati</taxon>
        <taxon>Cyanobacteriota</taxon>
        <taxon>Cyanophyceae</taxon>
        <taxon>Oscillatoriophycideae</taxon>
        <taxon>Oscillatoriales</taxon>
        <taxon>Oscillatoriaceae</taxon>
        <taxon>Oscillatoria</taxon>
    </lineage>
</organism>
<dbReference type="InterPro" id="IPR000719">
    <property type="entry name" value="Prot_kinase_dom"/>
</dbReference>
<dbReference type="PROSITE" id="PS50011">
    <property type="entry name" value="PROTEIN_KINASE_DOM"/>
    <property type="match status" value="1"/>
</dbReference>
<evidence type="ECO:0000256" key="3">
    <source>
        <dbReference type="ARBA" id="ARBA00022679"/>
    </source>
</evidence>
<sequence>MINPHDILLGRYKIVRSLNAGGFGQTFEIEDGGILKVLKVLKLGDFSDPQTQKKLISLFEREAKVLMQLEHPGIPKVDRDGYLIIPNPDSFDPLYGLVMEKIEGSNLQDWSLAQGQQPLSIDLALNWLKQLVEILQELHQRQYFHRDIKPSNIMLKPSGQLVLIDFGAVREVTDTFLGKIGAGRAGTGLISSGYTPPEQYEGKAVPQSDFFALGRTMVHLLTGKSPLELENDPHTGQLIWHKDAPTVSEALGDLIDYLMGPFPGNRPLNAQIILSILSEFSSPTSTGFSTVNSSSGIGCVNTVVNLKSPKSSFHLPKLAQLPPLLHIRFFNLKIEFKSAALFLLILLGIVGSFSPYFAMGLNDKGLEYYNSSRLSKAKFYYSLSLILNSKYHKSHYNLGLVYDDFQDFGRARYHYKIAIDQGNFSAYNNLARIEIIEQNCSLAIPLLEQGKARDNRPSRQYSFHKNLGWAQLCQWRQSAAPNPSFLEKAEHHLAEAIAQDDSTASAHCLLAQVWESRGDSGAALPHWTNCRDRPFNHSSPEEKAWNTLAQERLRGKIAP</sequence>
<dbReference type="SUPFAM" id="SSF48452">
    <property type="entry name" value="TPR-like"/>
    <property type="match status" value="1"/>
</dbReference>
<reference evidence="11 12" key="1">
    <citation type="submission" date="2012-06" db="EMBL/GenBank/DDBJ databases">
        <title>Finished chromosome of genome of Oscillatoria acuminata PCC 6304.</title>
        <authorList>
            <consortium name="US DOE Joint Genome Institute"/>
            <person name="Gugger M."/>
            <person name="Coursin T."/>
            <person name="Rippka R."/>
            <person name="Tandeau De Marsac N."/>
            <person name="Huntemann M."/>
            <person name="Wei C.-L."/>
            <person name="Han J."/>
            <person name="Detter J.C."/>
            <person name="Han C."/>
            <person name="Tapia R."/>
            <person name="Davenport K."/>
            <person name="Daligault H."/>
            <person name="Erkkila T."/>
            <person name="Gu W."/>
            <person name="Munk A.C.C."/>
            <person name="Teshima H."/>
            <person name="Xu Y."/>
            <person name="Chain P."/>
            <person name="Chen A."/>
            <person name="Krypides N."/>
            <person name="Mavromatis K."/>
            <person name="Markowitz V."/>
            <person name="Szeto E."/>
            <person name="Ivanova N."/>
            <person name="Mikhailova N."/>
            <person name="Ovchinnikova G."/>
            <person name="Pagani I."/>
            <person name="Pati A."/>
            <person name="Goodwin L."/>
            <person name="Peters L."/>
            <person name="Pitluck S."/>
            <person name="Woyke T."/>
            <person name="Kerfeld C."/>
        </authorList>
    </citation>
    <scope>NUCLEOTIDE SEQUENCE [LARGE SCALE GENOMIC DNA]</scope>
    <source>
        <strain evidence="11 12">PCC 6304</strain>
    </source>
</reference>
<dbReference type="RefSeq" id="WP_015150449.1">
    <property type="nucleotide sequence ID" value="NC_019693.1"/>
</dbReference>
<evidence type="ECO:0000256" key="4">
    <source>
        <dbReference type="ARBA" id="ARBA00022741"/>
    </source>
</evidence>
<dbReference type="SUPFAM" id="SSF56112">
    <property type="entry name" value="Protein kinase-like (PK-like)"/>
    <property type="match status" value="1"/>
</dbReference>
<keyword evidence="12" id="KW-1185">Reference proteome</keyword>
<dbReference type="Gene3D" id="3.30.200.20">
    <property type="entry name" value="Phosphorylase Kinase, domain 1"/>
    <property type="match status" value="1"/>
</dbReference>
<dbReference type="SMART" id="SM00220">
    <property type="entry name" value="S_TKc"/>
    <property type="match status" value="1"/>
</dbReference>
<evidence type="ECO:0000256" key="5">
    <source>
        <dbReference type="ARBA" id="ARBA00022777"/>
    </source>
</evidence>
<evidence type="ECO:0000256" key="7">
    <source>
        <dbReference type="ARBA" id="ARBA00047899"/>
    </source>
</evidence>
<dbReference type="GO" id="GO:0005524">
    <property type="term" value="F:ATP binding"/>
    <property type="evidence" value="ECO:0007669"/>
    <property type="project" value="UniProtKB-KW"/>
</dbReference>
<name>K9TMR7_9CYAN</name>
<dbReference type="GO" id="GO:0004674">
    <property type="term" value="F:protein serine/threonine kinase activity"/>
    <property type="evidence" value="ECO:0007669"/>
    <property type="project" value="UniProtKB-KW"/>
</dbReference>
<dbReference type="eggNOG" id="COG0457">
    <property type="taxonomic scope" value="Bacteria"/>
</dbReference>
<dbReference type="CDD" id="cd14014">
    <property type="entry name" value="STKc_PknB_like"/>
    <property type="match status" value="1"/>
</dbReference>
<dbReference type="KEGG" id="oac:Oscil6304_4299"/>